<accession>A0A8I3A9P1</accession>
<keyword evidence="3" id="KW-1185">Reference proteome</keyword>
<sequence length="106" mass="11754">MNACHKINNEVLLVTGRVQAALEILPTIVGAKEDWGLWMQDHFRSEQCFVDIPEHAIPPPNGDDVWWLLLPPSVSFKPEPKPKAASEVEEGSSSEPGPRSSRLEQA</sequence>
<protein>
    <submittedName>
        <fullName evidence="2">Uncharacterized protein</fullName>
    </submittedName>
</protein>
<organism evidence="2 3">
    <name type="scientific">Boletus reticuloceps</name>
    <dbReference type="NCBI Taxonomy" id="495285"/>
    <lineage>
        <taxon>Eukaryota</taxon>
        <taxon>Fungi</taxon>
        <taxon>Dikarya</taxon>
        <taxon>Basidiomycota</taxon>
        <taxon>Agaricomycotina</taxon>
        <taxon>Agaricomycetes</taxon>
        <taxon>Agaricomycetidae</taxon>
        <taxon>Boletales</taxon>
        <taxon>Boletineae</taxon>
        <taxon>Boletaceae</taxon>
        <taxon>Boletoideae</taxon>
        <taxon>Boletus</taxon>
    </lineage>
</organism>
<reference evidence="2" key="1">
    <citation type="submission" date="2021-03" db="EMBL/GenBank/DDBJ databases">
        <title>Evolutionary innovations through gain and loss of genes in the ectomycorrhizal Boletales.</title>
        <authorList>
            <person name="Wu G."/>
            <person name="Miyauchi S."/>
            <person name="Morin E."/>
            <person name="Yang Z.-L."/>
            <person name="Xu J."/>
            <person name="Martin F.M."/>
        </authorList>
    </citation>
    <scope>NUCLEOTIDE SEQUENCE</scope>
    <source>
        <strain evidence="2">BR01</strain>
    </source>
</reference>
<comment type="caution">
    <text evidence="2">The sequence shown here is derived from an EMBL/GenBank/DDBJ whole genome shotgun (WGS) entry which is preliminary data.</text>
</comment>
<dbReference type="EMBL" id="JAGFBS010000016">
    <property type="protein sequence ID" value="KAG6374931.1"/>
    <property type="molecule type" value="Genomic_DNA"/>
</dbReference>
<dbReference type="Proteomes" id="UP000683000">
    <property type="component" value="Unassembled WGS sequence"/>
</dbReference>
<evidence type="ECO:0000256" key="1">
    <source>
        <dbReference type="SAM" id="MobiDB-lite"/>
    </source>
</evidence>
<name>A0A8I3A9P1_9AGAM</name>
<dbReference type="AlphaFoldDB" id="A0A8I3A9P1"/>
<gene>
    <name evidence="2" type="ORF">JVT61DRAFT_3680</name>
</gene>
<evidence type="ECO:0000313" key="2">
    <source>
        <dbReference type="EMBL" id="KAG6374931.1"/>
    </source>
</evidence>
<dbReference type="OrthoDB" id="2693248at2759"/>
<proteinExistence type="predicted"/>
<evidence type="ECO:0000313" key="3">
    <source>
        <dbReference type="Proteomes" id="UP000683000"/>
    </source>
</evidence>
<feature type="region of interest" description="Disordered" evidence="1">
    <location>
        <begin position="78"/>
        <end position="106"/>
    </location>
</feature>